<sequence length="143" mass="14796">MISKLVILAAAVAVVASQAAQYPAGVSPHLCPNYPHCDNALLALHSQGAANAPVHQPIYAPPAYQPSYPSVPSYVPNHLPAAAPAAAQYPAGVSPQQCPNYPYCSGHIGGPGPVAAPPLPGFASRQYPDGVNPHTCPNYPYCY</sequence>
<evidence type="ECO:0000313" key="3">
    <source>
        <dbReference type="Proteomes" id="UP000515158"/>
    </source>
</evidence>
<protein>
    <submittedName>
        <fullName evidence="4">Cuticle protein 1</fullName>
    </submittedName>
</protein>
<evidence type="ECO:0000313" key="4">
    <source>
        <dbReference type="RefSeq" id="XP_034255245.1"/>
    </source>
</evidence>
<dbReference type="InParanoid" id="A0A6P9ACP0"/>
<evidence type="ECO:0000256" key="1">
    <source>
        <dbReference type="SAM" id="SignalP"/>
    </source>
</evidence>
<feature type="domain" description="Cuticle protein CPCFC" evidence="2">
    <location>
        <begin position="127"/>
        <end position="142"/>
    </location>
</feature>
<dbReference type="AlphaFoldDB" id="A0A6P9ACP0"/>
<organism evidence="4">
    <name type="scientific">Thrips palmi</name>
    <name type="common">Melon thrips</name>
    <dbReference type="NCBI Taxonomy" id="161013"/>
    <lineage>
        <taxon>Eukaryota</taxon>
        <taxon>Metazoa</taxon>
        <taxon>Ecdysozoa</taxon>
        <taxon>Arthropoda</taxon>
        <taxon>Hexapoda</taxon>
        <taxon>Insecta</taxon>
        <taxon>Pterygota</taxon>
        <taxon>Neoptera</taxon>
        <taxon>Paraneoptera</taxon>
        <taxon>Thysanoptera</taxon>
        <taxon>Terebrantia</taxon>
        <taxon>Thripoidea</taxon>
        <taxon>Thripidae</taxon>
        <taxon>Thrips</taxon>
    </lineage>
</organism>
<feature type="chain" id="PRO_5028100974" evidence="1">
    <location>
        <begin position="20"/>
        <end position="143"/>
    </location>
</feature>
<dbReference type="RefSeq" id="XP_034255245.1">
    <property type="nucleotide sequence ID" value="XM_034399354.1"/>
</dbReference>
<name>A0A6P9ACP0_THRPL</name>
<dbReference type="KEGG" id="tpal:117653571"/>
<dbReference type="Proteomes" id="UP000515158">
    <property type="component" value="Unplaced"/>
</dbReference>
<dbReference type="GeneID" id="117653571"/>
<keyword evidence="1" id="KW-0732">Signal</keyword>
<dbReference type="OrthoDB" id="8186685at2759"/>
<feature type="domain" description="Cuticle protein CPCFC" evidence="2">
    <location>
        <begin position="22"/>
        <end position="38"/>
    </location>
</feature>
<keyword evidence="3" id="KW-1185">Reference proteome</keyword>
<dbReference type="Pfam" id="PF17223">
    <property type="entry name" value="CPCFC"/>
    <property type="match status" value="3"/>
</dbReference>
<gene>
    <name evidence="4" type="primary">LOC117653571</name>
</gene>
<evidence type="ECO:0000259" key="2">
    <source>
        <dbReference type="Pfam" id="PF17223"/>
    </source>
</evidence>
<proteinExistence type="predicted"/>
<feature type="signal peptide" evidence="1">
    <location>
        <begin position="1"/>
        <end position="19"/>
    </location>
</feature>
<feature type="domain" description="Cuticle protein CPCFC" evidence="2">
    <location>
        <begin position="89"/>
        <end position="105"/>
    </location>
</feature>
<reference evidence="4" key="1">
    <citation type="submission" date="2025-08" db="UniProtKB">
        <authorList>
            <consortium name="RefSeq"/>
        </authorList>
    </citation>
    <scope>IDENTIFICATION</scope>
    <source>
        <tissue evidence="4">Total insect</tissue>
    </source>
</reference>
<dbReference type="InterPro" id="IPR033778">
    <property type="entry name" value="CPCFC"/>
</dbReference>
<dbReference type="GO" id="GO:0042302">
    <property type="term" value="F:structural constituent of cuticle"/>
    <property type="evidence" value="ECO:0007669"/>
    <property type="project" value="InterPro"/>
</dbReference>
<accession>A0A6P9ACP0</accession>